<dbReference type="AlphaFoldDB" id="A0A9D4E1Q5"/>
<organism evidence="1 2">
    <name type="scientific">Dreissena polymorpha</name>
    <name type="common">Zebra mussel</name>
    <name type="synonym">Mytilus polymorpha</name>
    <dbReference type="NCBI Taxonomy" id="45954"/>
    <lineage>
        <taxon>Eukaryota</taxon>
        <taxon>Metazoa</taxon>
        <taxon>Spiralia</taxon>
        <taxon>Lophotrochozoa</taxon>
        <taxon>Mollusca</taxon>
        <taxon>Bivalvia</taxon>
        <taxon>Autobranchia</taxon>
        <taxon>Heteroconchia</taxon>
        <taxon>Euheterodonta</taxon>
        <taxon>Imparidentia</taxon>
        <taxon>Neoheterodontei</taxon>
        <taxon>Myida</taxon>
        <taxon>Dreissenoidea</taxon>
        <taxon>Dreissenidae</taxon>
        <taxon>Dreissena</taxon>
    </lineage>
</organism>
<evidence type="ECO:0000313" key="2">
    <source>
        <dbReference type="Proteomes" id="UP000828390"/>
    </source>
</evidence>
<evidence type="ECO:0000313" key="1">
    <source>
        <dbReference type="EMBL" id="KAH3771586.1"/>
    </source>
</evidence>
<name>A0A9D4E1Q5_DREPO</name>
<dbReference type="EMBL" id="JAIWYP010000009">
    <property type="protein sequence ID" value="KAH3771586.1"/>
    <property type="molecule type" value="Genomic_DNA"/>
</dbReference>
<gene>
    <name evidence="1" type="ORF">DPMN_172911</name>
</gene>
<sequence>MFCSGGTLLTITGENLIIDDSSTKAFCKVPVAPKGLQQTLETRRQRRATACVGCQEVEIVVKLDGVERNFTLKYFHDPSLSKFNNGMKLFNVDQQFLTVEVRLGKNKSKQNYESNFGCKQPLLIDRMFIEYNDSTCQICFQTTHKFTNPC</sequence>
<dbReference type="Proteomes" id="UP000828390">
    <property type="component" value="Unassembled WGS sequence"/>
</dbReference>
<accession>A0A9D4E1Q5</accession>
<protein>
    <submittedName>
        <fullName evidence="1">Uncharacterized protein</fullName>
    </submittedName>
</protein>
<reference evidence="1" key="1">
    <citation type="journal article" date="2019" name="bioRxiv">
        <title>The Genome of the Zebra Mussel, Dreissena polymorpha: A Resource for Invasive Species Research.</title>
        <authorList>
            <person name="McCartney M.A."/>
            <person name="Auch B."/>
            <person name="Kono T."/>
            <person name="Mallez S."/>
            <person name="Zhang Y."/>
            <person name="Obille A."/>
            <person name="Becker A."/>
            <person name="Abrahante J.E."/>
            <person name="Garbe J."/>
            <person name="Badalamenti J.P."/>
            <person name="Herman A."/>
            <person name="Mangelson H."/>
            <person name="Liachko I."/>
            <person name="Sullivan S."/>
            <person name="Sone E.D."/>
            <person name="Koren S."/>
            <person name="Silverstein K.A.T."/>
            <person name="Beckman K.B."/>
            <person name="Gohl D.M."/>
        </authorList>
    </citation>
    <scope>NUCLEOTIDE SEQUENCE</scope>
    <source>
        <strain evidence="1">Duluth1</strain>
        <tissue evidence="1">Whole animal</tissue>
    </source>
</reference>
<proteinExistence type="predicted"/>
<reference evidence="1" key="2">
    <citation type="submission" date="2020-11" db="EMBL/GenBank/DDBJ databases">
        <authorList>
            <person name="McCartney M.A."/>
            <person name="Auch B."/>
            <person name="Kono T."/>
            <person name="Mallez S."/>
            <person name="Becker A."/>
            <person name="Gohl D.M."/>
            <person name="Silverstein K.A.T."/>
            <person name="Koren S."/>
            <person name="Bechman K.B."/>
            <person name="Herman A."/>
            <person name="Abrahante J.E."/>
            <person name="Garbe J."/>
        </authorList>
    </citation>
    <scope>NUCLEOTIDE SEQUENCE</scope>
    <source>
        <strain evidence="1">Duluth1</strain>
        <tissue evidence="1">Whole animal</tissue>
    </source>
</reference>
<comment type="caution">
    <text evidence="1">The sequence shown here is derived from an EMBL/GenBank/DDBJ whole genome shotgun (WGS) entry which is preliminary data.</text>
</comment>
<keyword evidence="2" id="KW-1185">Reference proteome</keyword>